<dbReference type="InterPro" id="IPR025857">
    <property type="entry name" value="MacB_PCD"/>
</dbReference>
<feature type="domain" description="ABC3 transporter permease C-terminal" evidence="8">
    <location>
        <begin position="330"/>
        <end position="443"/>
    </location>
</feature>
<dbReference type="GO" id="GO:0022857">
    <property type="term" value="F:transmembrane transporter activity"/>
    <property type="evidence" value="ECO:0007669"/>
    <property type="project" value="TreeGrafter"/>
</dbReference>
<keyword evidence="4 7" id="KW-1133">Transmembrane helix</keyword>
<proteinExistence type="inferred from homology"/>
<keyword evidence="5 7" id="KW-0472">Membrane</keyword>
<evidence type="ECO:0000256" key="5">
    <source>
        <dbReference type="ARBA" id="ARBA00023136"/>
    </source>
</evidence>
<evidence type="ECO:0000259" key="9">
    <source>
        <dbReference type="Pfam" id="PF12704"/>
    </source>
</evidence>
<accession>A0A239ML68</accession>
<feature type="transmembrane region" description="Helical" evidence="7">
    <location>
        <begin position="21"/>
        <end position="44"/>
    </location>
</feature>
<feature type="transmembrane region" description="Helical" evidence="7">
    <location>
        <begin position="326"/>
        <end position="351"/>
    </location>
</feature>
<evidence type="ECO:0000256" key="4">
    <source>
        <dbReference type="ARBA" id="ARBA00022989"/>
    </source>
</evidence>
<dbReference type="Proteomes" id="UP000198356">
    <property type="component" value="Unassembled WGS sequence"/>
</dbReference>
<evidence type="ECO:0000256" key="7">
    <source>
        <dbReference type="SAM" id="Phobius"/>
    </source>
</evidence>
<evidence type="ECO:0000256" key="3">
    <source>
        <dbReference type="ARBA" id="ARBA00022692"/>
    </source>
</evidence>
<keyword evidence="2" id="KW-1003">Cell membrane</keyword>
<reference evidence="10 11" key="1">
    <citation type="submission" date="2017-06" db="EMBL/GenBank/DDBJ databases">
        <authorList>
            <person name="Kim H.J."/>
            <person name="Triplett B.A."/>
        </authorList>
    </citation>
    <scope>NUCLEOTIDE SEQUENCE [LARGE SCALE GENOMIC DNA]</scope>
    <source>
        <strain evidence="10 11">DSM 18704</strain>
    </source>
</reference>
<feature type="transmembrane region" description="Helical" evidence="7">
    <location>
        <begin position="413"/>
        <end position="433"/>
    </location>
</feature>
<feature type="transmembrane region" description="Helical" evidence="7">
    <location>
        <begin position="372"/>
        <end position="401"/>
    </location>
</feature>
<dbReference type="OrthoDB" id="9770099at2"/>
<feature type="domain" description="MacB-like periplasmic core" evidence="9">
    <location>
        <begin position="20"/>
        <end position="240"/>
    </location>
</feature>
<evidence type="ECO:0000259" key="8">
    <source>
        <dbReference type="Pfam" id="PF02687"/>
    </source>
</evidence>
<dbReference type="Pfam" id="PF02687">
    <property type="entry name" value="FtsX"/>
    <property type="match status" value="1"/>
</dbReference>
<evidence type="ECO:0000313" key="10">
    <source>
        <dbReference type="EMBL" id="SNT43013.1"/>
    </source>
</evidence>
<evidence type="ECO:0000256" key="6">
    <source>
        <dbReference type="ARBA" id="ARBA00038076"/>
    </source>
</evidence>
<dbReference type="EMBL" id="FZOU01000015">
    <property type="protein sequence ID" value="SNT43013.1"/>
    <property type="molecule type" value="Genomic_DNA"/>
</dbReference>
<dbReference type="InterPro" id="IPR050250">
    <property type="entry name" value="Macrolide_Exporter_MacB"/>
</dbReference>
<keyword evidence="3 7" id="KW-0812">Transmembrane</keyword>
<evidence type="ECO:0000256" key="1">
    <source>
        <dbReference type="ARBA" id="ARBA00004651"/>
    </source>
</evidence>
<keyword evidence="11" id="KW-1185">Reference proteome</keyword>
<sequence length="450" mass="47330">MLQTSLRIAIKAMGRNKMRTALTMLGMTIGVAAVLTMIALGTGAQSNVSSNVKSAGTTLLFVRGGNYTKGGEDTNIATGGGSSTTLNAEDATAIGQLPNVAQYSANVKGTGWVAVEGAKEYVAVMGVDASYQKLYNWNMGKGKFFKSGDVSDAANVAVLGPTLKDRLFGDENPVGKSVLVRNQTYKVVGWIKAIEDGAQAEAVFIPYTNAQKLLNINFLNSITVAASEAGKTTEVQQAIVPLLRQRHHLDENKPKQNTGVVTGLQMPGKTSVADDFTVKTQASEALTKGLYTSVAAFILANMPKVDAVNMEEMSGTLNRAGNTMKALLAAIAAISLVVGGIGIMNIMLISVTERTREIGIRRALGARSIDVLNQFLVEALTLGVCGGVLGIILGFAAAYIVSTLLEWPADISLGSVAMAFGISAATGVFFGFYPAYTASKLHPIDALRYE</sequence>
<gene>
    <name evidence="10" type="ORF">SAMN05421770_1151</name>
</gene>
<evidence type="ECO:0000313" key="11">
    <source>
        <dbReference type="Proteomes" id="UP000198356"/>
    </source>
</evidence>
<dbReference type="AlphaFoldDB" id="A0A239ML68"/>
<comment type="similarity">
    <text evidence="6">Belongs to the ABC-4 integral membrane protein family.</text>
</comment>
<organism evidence="10 11">
    <name type="scientific">Granulicella rosea</name>
    <dbReference type="NCBI Taxonomy" id="474952"/>
    <lineage>
        <taxon>Bacteria</taxon>
        <taxon>Pseudomonadati</taxon>
        <taxon>Acidobacteriota</taxon>
        <taxon>Terriglobia</taxon>
        <taxon>Terriglobales</taxon>
        <taxon>Acidobacteriaceae</taxon>
        <taxon>Granulicella</taxon>
    </lineage>
</organism>
<comment type="subcellular location">
    <subcellularLocation>
        <location evidence="1">Cell membrane</location>
        <topology evidence="1">Multi-pass membrane protein</topology>
    </subcellularLocation>
</comment>
<protein>
    <submittedName>
        <fullName evidence="10">Putative ABC transport system permease protein</fullName>
    </submittedName>
</protein>
<dbReference type="InterPro" id="IPR003838">
    <property type="entry name" value="ABC3_permease_C"/>
</dbReference>
<dbReference type="PANTHER" id="PTHR30572:SF4">
    <property type="entry name" value="ABC TRANSPORTER PERMEASE YTRF"/>
    <property type="match status" value="1"/>
</dbReference>
<dbReference type="Pfam" id="PF12704">
    <property type="entry name" value="MacB_PCD"/>
    <property type="match status" value="1"/>
</dbReference>
<name>A0A239ML68_9BACT</name>
<evidence type="ECO:0000256" key="2">
    <source>
        <dbReference type="ARBA" id="ARBA00022475"/>
    </source>
</evidence>
<dbReference type="GO" id="GO:0005886">
    <property type="term" value="C:plasma membrane"/>
    <property type="evidence" value="ECO:0007669"/>
    <property type="project" value="UniProtKB-SubCell"/>
</dbReference>
<dbReference type="RefSeq" id="WP_089410423.1">
    <property type="nucleotide sequence ID" value="NZ_FZOU01000015.1"/>
</dbReference>
<dbReference type="PANTHER" id="PTHR30572">
    <property type="entry name" value="MEMBRANE COMPONENT OF TRANSPORTER-RELATED"/>
    <property type="match status" value="1"/>
</dbReference>